<dbReference type="PATRIC" id="fig|571915.4.peg.2257"/>
<organism evidence="1 2">
    <name type="scientific">Corynebacterium mustelae</name>
    <dbReference type="NCBI Taxonomy" id="571915"/>
    <lineage>
        <taxon>Bacteria</taxon>
        <taxon>Bacillati</taxon>
        <taxon>Actinomycetota</taxon>
        <taxon>Actinomycetes</taxon>
        <taxon>Mycobacteriales</taxon>
        <taxon>Corynebacteriaceae</taxon>
        <taxon>Corynebacterium</taxon>
    </lineage>
</organism>
<dbReference type="Proteomes" id="UP000035199">
    <property type="component" value="Chromosome"/>
</dbReference>
<sequence>MMTQHPTSPHSVPLIAVAFRTPTHGAKPLVKLLPEPLVPAETAALQTIGLIPATHTPVGHTHNRALGFPAHLILTDPDNAHHALKLVKDLQWARRQAKTHPEDVEEFTDNLITQLSATTPQFLPTFLEEIARIYVTTHELNRAEKYFEQAREIERTYALPIDCERHTHAFTEFAKLGVIADETFAREARTIVAQFDPASAYDYFFTLLIAYSRARKNLYPKALRDLEKLAKQLGYSKRQVRTQFAAAFIPTRAFCESSEKLLDKIIKVVPEAAKVNPEIRSHLMRSIPKHCTPKQYFALLKRSGTWDDMCNEPEKLRAWFQYITISSQVGSIFGMPEKSCIDMLLAQKDTLSGVKITSKHSIPGALSDFHVDYLDLFLEIGILFDEKFKVEDINLFDWISRHYRDLKFLGQSSDFRPAILRACERIRDFSSFMENEHTRHIVFLWLEDLRQQYKNAIGSYEGLTKFQSGLPDLGDPHLKEIHPTAVAELKTHEPAKALQEAIRRGTKVEYAWPEFENLIETIRPDEGISIYSAFPYIAVSQGSTMYLLKGESQRIVEIPKASRIAFAVVTEDDVFLIYRDATNKHYFSFWESEGFGRPIRHEYDNLGQGDYTYIVNNIPYCGSTPIVKGKTLLEFPYHANIGFAPCYSKDRNNLVTNLSSGETMPLSEFTDKLRTGSTPGLNVPRFFLDQLPDNATFNFYNSYEVAADASTISSPLGTDSGRHFTYIFTKSDYNDTCYCVSPLGSYVFELDYDPLHQFNLAFMKKPSAESEDSDRRVWLIQGGKLHDLPSRLPINPSLTGTGEKHCIEKLPTAAFHYLSIRNESISENMRNCSLQQAATMIANPEKILEFTEGDKTIAAAIAGMMAEIGQINGFEIVPPPLPVVPDFLQHLYQVLTISELDQAIRREIASIHSPPLIEFWTESDFPISWSTKLQYSSETMKLLAAILRHPQKSGEFQIDTEDRFYALPSIGCEKLLLTWLALPRVPLTIVRKYYDLLRWCAEVGLLGTWRRITVRRTVTYNNNRIWWENNTLAMDTSFTEVRFWNPQIQARPAISSIDPFDDDYFLPKDEFLAALDGILAWHESRHANGISSYMGWEGKTVEEAAKEAAQVSTFPPCLWRLLIAGNPLKPYRFERDKKHKKYGMNPREDLGISLKRAYSFQVYIYNAIGHRSENLLALSWHKDFLRTGPSIAGIEKFWEHMRGKPWIHLTDDMFKELRPALKRLKHKQKVAFHGTSRRKKLATKRGSYRLFNVYVQLAHLVQPGTETARTLAKRFKDFASFDLADERIPLGSGYPADDSWDDSAKIQSPYLLQEGALDALINYLKTGTPFSGAPQDPLVSAPHTVSNAAQTLGITNEGARYFLQLLALANPTDKNIQKWNSWSTHQLDQARDELLAKNLVITAERDHTGRNVFLPGGWLHKSDTGPGIETWKTPHYPLWKAPVSRPIIPSCPPLVPYPELFQTVWQRYSLGDTPGYEELTTKPHRT</sequence>
<gene>
    <name evidence="1" type="ORF">CMUST_10610</name>
</gene>
<name>A0A0G3H3N0_9CORY</name>
<reference evidence="1 2" key="1">
    <citation type="journal article" date="2015" name="Genome Announc.">
        <title>Complete Genome Sequence of the Type Strain Corynebacterium mustelae DSM 45274, Isolated from Various Tissues of a Male Ferret with Lethal Sepsis.</title>
        <authorList>
            <person name="Ruckert C."/>
            <person name="Eimer J."/>
            <person name="Winkler A."/>
            <person name="Tauch A."/>
        </authorList>
    </citation>
    <scope>NUCLEOTIDE SEQUENCE [LARGE SCALE GENOMIC DNA]</scope>
    <source>
        <strain evidence="1 2">DSM 45274</strain>
    </source>
</reference>
<accession>A0A0G3H3N0</accession>
<proteinExistence type="predicted"/>
<dbReference type="EMBL" id="CP011542">
    <property type="protein sequence ID" value="AKK06438.1"/>
    <property type="molecule type" value="Genomic_DNA"/>
</dbReference>
<keyword evidence="2" id="KW-1185">Reference proteome</keyword>
<dbReference type="RefSeq" id="WP_144414189.1">
    <property type="nucleotide sequence ID" value="NZ_CP011542.1"/>
</dbReference>
<dbReference type="OrthoDB" id="218750at2"/>
<dbReference type="STRING" id="571915.CMUST_10610"/>
<evidence type="ECO:0000313" key="2">
    <source>
        <dbReference type="Proteomes" id="UP000035199"/>
    </source>
</evidence>
<evidence type="ECO:0000313" key="1">
    <source>
        <dbReference type="EMBL" id="AKK06438.1"/>
    </source>
</evidence>
<protein>
    <submittedName>
        <fullName evidence="1">Uncharacterized protein</fullName>
    </submittedName>
</protein>
<reference evidence="2" key="2">
    <citation type="submission" date="2015-05" db="EMBL/GenBank/DDBJ databases">
        <title>Complete genome sequence of Corynebacterium mustelae DSM 45274, isolated from various tissues of a male ferret with lethal sepsis.</title>
        <authorList>
            <person name="Ruckert C."/>
            <person name="Albersmeier A."/>
            <person name="Winkler A."/>
            <person name="Tauch A."/>
        </authorList>
    </citation>
    <scope>NUCLEOTIDE SEQUENCE [LARGE SCALE GENOMIC DNA]</scope>
    <source>
        <strain evidence="2">DSM 45274</strain>
    </source>
</reference>
<dbReference type="KEGG" id="cmv:CMUST_10610"/>